<keyword evidence="2" id="KW-0614">Plasmid</keyword>
<accession>A0ABX7JCK8</accession>
<evidence type="ECO:0000256" key="1">
    <source>
        <dbReference type="SAM" id="MobiDB-lite"/>
    </source>
</evidence>
<keyword evidence="3" id="KW-1185">Reference proteome</keyword>
<dbReference type="RefSeq" id="WP_158727649.1">
    <property type="nucleotide sequence ID" value="NZ_CP070243.1"/>
</dbReference>
<reference evidence="2 3" key="1">
    <citation type="submission" date="2021-02" db="EMBL/GenBank/DDBJ databases">
        <title>FDA dAtabase for Regulatory Grade micrObial Sequences (FDA-ARGOS): Supporting development and validation of Infectious Disease Dx tests.</title>
        <authorList>
            <person name="Sproer C."/>
            <person name="Gronow S."/>
            <person name="Severitt S."/>
            <person name="Schroder I."/>
            <person name="Tallon L."/>
            <person name="Sadzewicz L."/>
            <person name="Zhao X."/>
            <person name="Boylan J."/>
            <person name="Ott S."/>
            <person name="Bowen H."/>
            <person name="Vavikolanu K."/>
            <person name="Mehta A."/>
            <person name="Aluvathingal J."/>
            <person name="Nadendla S."/>
            <person name="Lowell S."/>
            <person name="Myers T."/>
            <person name="Yan Y."/>
            <person name="Sichtig H."/>
        </authorList>
    </citation>
    <scope>NUCLEOTIDE SEQUENCE [LARGE SCALE GENOMIC DNA]</scope>
    <source>
        <strain evidence="2 3">FDAARGOS_1211</strain>
        <plasmid evidence="2 3">unnamed1</plasmid>
    </source>
</reference>
<feature type="region of interest" description="Disordered" evidence="1">
    <location>
        <begin position="79"/>
        <end position="113"/>
    </location>
</feature>
<protein>
    <submittedName>
        <fullName evidence="2">Uncharacterized protein</fullName>
    </submittedName>
</protein>
<dbReference type="EMBL" id="CP070250">
    <property type="protein sequence ID" value="QRV45836.1"/>
    <property type="molecule type" value="Genomic_DNA"/>
</dbReference>
<dbReference type="GeneID" id="63984664"/>
<name>A0ABX7JCK8_9ACTN</name>
<gene>
    <name evidence="2" type="ORF">I6J41_34110</name>
</gene>
<evidence type="ECO:0000313" key="2">
    <source>
        <dbReference type="EMBL" id="QRV45836.1"/>
    </source>
</evidence>
<sequence length="113" mass="12928">MRRLQAEDRRRQPSGWHAGRGEAGSDDFWPAPERPVCTECGAAFTDERWKATKPVGWTASPAKHPSLCGDCEQQYEGDLDRTWGVSPRREEHDQEQEPAVPEQKTGRLSRLRR</sequence>
<geneLocation type="plasmid" evidence="2 3">
    <name>unnamed1</name>
</geneLocation>
<proteinExistence type="predicted"/>
<organism evidence="2 3">
    <name type="scientific">Streptomyces californicus</name>
    <dbReference type="NCBI Taxonomy" id="67351"/>
    <lineage>
        <taxon>Bacteria</taxon>
        <taxon>Bacillati</taxon>
        <taxon>Actinomycetota</taxon>
        <taxon>Actinomycetes</taxon>
        <taxon>Kitasatosporales</taxon>
        <taxon>Streptomycetaceae</taxon>
        <taxon>Streptomyces</taxon>
    </lineage>
</organism>
<evidence type="ECO:0000313" key="3">
    <source>
        <dbReference type="Proteomes" id="UP000598054"/>
    </source>
</evidence>
<dbReference type="Proteomes" id="UP000598054">
    <property type="component" value="Plasmid unnamed1"/>
</dbReference>
<feature type="region of interest" description="Disordered" evidence="1">
    <location>
        <begin position="1"/>
        <end position="32"/>
    </location>
</feature>
<feature type="compositionally biased region" description="Basic and acidic residues" evidence="1">
    <location>
        <begin position="1"/>
        <end position="11"/>
    </location>
</feature>